<keyword evidence="2" id="KW-1185">Reference proteome</keyword>
<dbReference type="Proteomes" id="UP001062846">
    <property type="component" value="Chromosome 12"/>
</dbReference>
<evidence type="ECO:0000313" key="1">
    <source>
        <dbReference type="EMBL" id="KAI8526566.1"/>
    </source>
</evidence>
<gene>
    <name evidence="1" type="ORF">RHMOL_Rhmol12G0006600</name>
</gene>
<dbReference type="EMBL" id="CM046399">
    <property type="protein sequence ID" value="KAI8526566.1"/>
    <property type="molecule type" value="Genomic_DNA"/>
</dbReference>
<proteinExistence type="predicted"/>
<sequence length="195" mass="22169">MSLNPVSTASPHKMIWWDESISRFLQSTFLEKGIDGEDEANRDILKFYDSEPIKKRLYGYETHEDPEAARKILREHPEAVELNMVPGALWLLLKEYSHSENNFAQNNQFVELKDQGNTATCYAYASASALEGLWRLNLDVNSIVEVSELINCQPDSKDVERGGYAEHCLRYVMTYGVDTVPIVNGSHRETPSSSH</sequence>
<protein>
    <submittedName>
        <fullName evidence="1">Uncharacterized protein</fullName>
    </submittedName>
</protein>
<comment type="caution">
    <text evidence="1">The sequence shown here is derived from an EMBL/GenBank/DDBJ whole genome shotgun (WGS) entry which is preliminary data.</text>
</comment>
<reference evidence="1" key="1">
    <citation type="submission" date="2022-02" db="EMBL/GenBank/DDBJ databases">
        <title>Plant Genome Project.</title>
        <authorList>
            <person name="Zhang R.-G."/>
        </authorList>
    </citation>
    <scope>NUCLEOTIDE SEQUENCE</scope>
    <source>
        <strain evidence="1">AT1</strain>
    </source>
</reference>
<name>A0ACC0LE71_RHOML</name>
<organism evidence="1 2">
    <name type="scientific">Rhododendron molle</name>
    <name type="common">Chinese azalea</name>
    <name type="synonym">Azalea mollis</name>
    <dbReference type="NCBI Taxonomy" id="49168"/>
    <lineage>
        <taxon>Eukaryota</taxon>
        <taxon>Viridiplantae</taxon>
        <taxon>Streptophyta</taxon>
        <taxon>Embryophyta</taxon>
        <taxon>Tracheophyta</taxon>
        <taxon>Spermatophyta</taxon>
        <taxon>Magnoliopsida</taxon>
        <taxon>eudicotyledons</taxon>
        <taxon>Gunneridae</taxon>
        <taxon>Pentapetalae</taxon>
        <taxon>asterids</taxon>
        <taxon>Ericales</taxon>
        <taxon>Ericaceae</taxon>
        <taxon>Ericoideae</taxon>
        <taxon>Rhodoreae</taxon>
        <taxon>Rhododendron</taxon>
    </lineage>
</organism>
<accession>A0ACC0LE71</accession>
<evidence type="ECO:0000313" key="2">
    <source>
        <dbReference type="Proteomes" id="UP001062846"/>
    </source>
</evidence>